<reference evidence="9 10" key="1">
    <citation type="journal article" date="2023" name="Insect Mol. Biol.">
        <title>Genome sequencing provides insights into the evolution of gene families encoding plant cell wall-degrading enzymes in longhorned beetles.</title>
        <authorList>
            <person name="Shin N.R."/>
            <person name="Okamura Y."/>
            <person name="Kirsch R."/>
            <person name="Pauchet Y."/>
        </authorList>
    </citation>
    <scope>NUCLEOTIDE SEQUENCE [LARGE SCALE GENOMIC DNA]</scope>
    <source>
        <strain evidence="9">EAD_L_NR</strain>
    </source>
</reference>
<dbReference type="GO" id="GO:0020037">
    <property type="term" value="F:heme binding"/>
    <property type="evidence" value="ECO:0007669"/>
    <property type="project" value="UniProtKB-UniRule"/>
</dbReference>
<dbReference type="FunFam" id="3.10.120.10:FF:000020">
    <property type="entry name" value="Cytochrome b5-related protein"/>
    <property type="match status" value="1"/>
</dbReference>
<feature type="transmembrane region" description="Helical" evidence="6">
    <location>
        <begin position="332"/>
        <end position="350"/>
    </location>
</feature>
<feature type="transmembrane region" description="Helical" evidence="6">
    <location>
        <begin position="303"/>
        <end position="320"/>
    </location>
</feature>
<keyword evidence="3 6" id="KW-0408">Iron</keyword>
<dbReference type="PANTHER" id="PTHR16740:SF1">
    <property type="entry name" value="CYTOCHROME B5-RELATED PROTEIN-RELATED"/>
    <property type="match status" value="1"/>
</dbReference>
<comment type="similarity">
    <text evidence="6">Belongs to the cytochrome b5 family.</text>
</comment>
<proteinExistence type="inferred from homology"/>
<feature type="domain" description="Cytochrome b5 heme-binding" evidence="8">
    <location>
        <begin position="41"/>
        <end position="128"/>
    </location>
</feature>
<comment type="caution">
    <text evidence="9">The sequence shown here is derived from an EMBL/GenBank/DDBJ whole genome shotgun (WGS) entry which is preliminary data.</text>
</comment>
<evidence type="ECO:0000313" key="10">
    <source>
        <dbReference type="Proteomes" id="UP001159042"/>
    </source>
</evidence>
<dbReference type="InterPro" id="IPR001199">
    <property type="entry name" value="Cyt_B5-like_heme/steroid-bd"/>
</dbReference>
<gene>
    <name evidence="9" type="ORF">NQ315_001835</name>
</gene>
<feature type="transmembrane region" description="Helical" evidence="6">
    <location>
        <begin position="271"/>
        <end position="291"/>
    </location>
</feature>
<evidence type="ECO:0000256" key="4">
    <source>
        <dbReference type="ARBA" id="ARBA00055674"/>
    </source>
</evidence>
<evidence type="ECO:0000256" key="1">
    <source>
        <dbReference type="ARBA" id="ARBA00022617"/>
    </source>
</evidence>
<dbReference type="PROSITE" id="PS50255">
    <property type="entry name" value="CYTOCHROME_B5_2"/>
    <property type="match status" value="1"/>
</dbReference>
<feature type="non-terminal residue" evidence="9">
    <location>
        <position position="1"/>
    </location>
</feature>
<comment type="function">
    <text evidence="4">May play a role in muscle cell metabolism.</text>
</comment>
<dbReference type="Proteomes" id="UP001159042">
    <property type="component" value="Unassembled WGS sequence"/>
</dbReference>
<keyword evidence="2 6" id="KW-0479">Metal-binding</keyword>
<protein>
    <recommendedName>
        <fullName evidence="5">Cytochrome b5-related protein</fullName>
    </recommendedName>
</protein>
<keyword evidence="1 6" id="KW-0349">Heme</keyword>
<evidence type="ECO:0000256" key="5">
    <source>
        <dbReference type="ARBA" id="ARBA00073492"/>
    </source>
</evidence>
<dbReference type="GO" id="GO:0006629">
    <property type="term" value="P:lipid metabolic process"/>
    <property type="evidence" value="ECO:0007669"/>
    <property type="project" value="InterPro"/>
</dbReference>
<dbReference type="SUPFAM" id="SSF55856">
    <property type="entry name" value="Cytochrome b5-like heme/steroid binding domain"/>
    <property type="match status" value="1"/>
</dbReference>
<dbReference type="PROSITE" id="PS00191">
    <property type="entry name" value="CYTOCHROME_B5_1"/>
    <property type="match status" value="1"/>
</dbReference>
<feature type="transmembrane region" description="Helical" evidence="6">
    <location>
        <begin position="192"/>
        <end position="210"/>
    </location>
</feature>
<dbReference type="GO" id="GO:0046872">
    <property type="term" value="F:metal ion binding"/>
    <property type="evidence" value="ECO:0007669"/>
    <property type="project" value="UniProtKB-UniRule"/>
</dbReference>
<evidence type="ECO:0000256" key="7">
    <source>
        <dbReference type="SAM" id="MobiDB-lite"/>
    </source>
</evidence>
<sequence length="468" mass="54048">TMSGFLDQKYIQSAINHLLVQLFPLHFKTKSEKNQLSTLGIKYPTLRDHPLHSAQIWLEGRRADDGAEGLWRIHDCLYDFSEFVDVHPGGKDWLKLTKGIDITEAFEAHHLSPSPEKMLSRYFVSKAKQARNKPFTFEEDGFYKTLKKEIYKELSTVPKHPIQRSKYITDALFVTYIFSAVLAVHLKSFSVGALAGIALSMTAIAAHNFFHQKDNFRMYYFDFTFMQSRDWRISHALSHHLYPNTVNDLEIAMGEPFLQYLPTEKNFVFRYLSWVYSPIVYAFFFLSSLLRTLMQIGTPGTEFTWPILLPFTVPLLMMLVTKESLVFCSGMFLWIIIIGSVHFGIVGLNAGHHHPDVFHDGDTARPKHEMDWGIFQLDAVMDRKEITGSHFLVLVNFGDHALHHLFPTLDHGLLEYLYPVFLKICKQFGTEWRLSSQLETTKGQYRQLAKVEPNPKPPKPLNKKSNKV</sequence>
<evidence type="ECO:0000259" key="8">
    <source>
        <dbReference type="PROSITE" id="PS50255"/>
    </source>
</evidence>
<comment type="caution">
    <text evidence="6">Lacks conserved residue(s) required for the propagation of feature annotation.</text>
</comment>
<feature type="transmembrane region" description="Helical" evidence="6">
    <location>
        <begin position="167"/>
        <end position="186"/>
    </location>
</feature>
<keyword evidence="6" id="KW-1133">Transmembrane helix</keyword>
<dbReference type="InterPro" id="IPR005804">
    <property type="entry name" value="FA_desaturase_dom"/>
</dbReference>
<dbReference type="InterPro" id="IPR036400">
    <property type="entry name" value="Cyt_B5-like_heme/steroid_sf"/>
</dbReference>
<evidence type="ECO:0000313" key="9">
    <source>
        <dbReference type="EMBL" id="KAJ8923278.1"/>
    </source>
</evidence>
<dbReference type="EMBL" id="JANEYG010000005">
    <property type="protein sequence ID" value="KAJ8923278.1"/>
    <property type="molecule type" value="Genomic_DNA"/>
</dbReference>
<dbReference type="Pfam" id="PF00173">
    <property type="entry name" value="Cyt-b5"/>
    <property type="match status" value="1"/>
</dbReference>
<feature type="region of interest" description="Disordered" evidence="7">
    <location>
        <begin position="446"/>
        <end position="468"/>
    </location>
</feature>
<accession>A0AAV8W9Q7</accession>
<dbReference type="InterPro" id="IPR018506">
    <property type="entry name" value="Cyt_B5_heme-BS"/>
</dbReference>
<dbReference type="Gene3D" id="3.10.120.10">
    <property type="entry name" value="Cytochrome b5-like heme/steroid binding domain"/>
    <property type="match status" value="1"/>
</dbReference>
<dbReference type="InterPro" id="IPR053100">
    <property type="entry name" value="Cytochrome_b5-related"/>
</dbReference>
<keyword evidence="6" id="KW-0472">Membrane</keyword>
<dbReference type="Pfam" id="PF00487">
    <property type="entry name" value="FA_desaturase"/>
    <property type="match status" value="1"/>
</dbReference>
<evidence type="ECO:0000256" key="2">
    <source>
        <dbReference type="ARBA" id="ARBA00022723"/>
    </source>
</evidence>
<keyword evidence="6" id="KW-0812">Transmembrane</keyword>
<dbReference type="PANTHER" id="PTHR16740">
    <property type="entry name" value="CYTOCHROME B5-RELATED PROTEIN-RELATED"/>
    <property type="match status" value="1"/>
</dbReference>
<keyword evidence="10" id="KW-1185">Reference proteome</keyword>
<dbReference type="AlphaFoldDB" id="A0AAV8W9Q7"/>
<dbReference type="SMART" id="SM01117">
    <property type="entry name" value="Cyt-b5"/>
    <property type="match status" value="1"/>
</dbReference>
<name>A0AAV8W9Q7_9CUCU</name>
<organism evidence="9 10">
    <name type="scientific">Exocentrus adspersus</name>
    <dbReference type="NCBI Taxonomy" id="1586481"/>
    <lineage>
        <taxon>Eukaryota</taxon>
        <taxon>Metazoa</taxon>
        <taxon>Ecdysozoa</taxon>
        <taxon>Arthropoda</taxon>
        <taxon>Hexapoda</taxon>
        <taxon>Insecta</taxon>
        <taxon>Pterygota</taxon>
        <taxon>Neoptera</taxon>
        <taxon>Endopterygota</taxon>
        <taxon>Coleoptera</taxon>
        <taxon>Polyphaga</taxon>
        <taxon>Cucujiformia</taxon>
        <taxon>Chrysomeloidea</taxon>
        <taxon>Cerambycidae</taxon>
        <taxon>Lamiinae</taxon>
        <taxon>Acanthocinini</taxon>
        <taxon>Exocentrus</taxon>
    </lineage>
</organism>
<evidence type="ECO:0000256" key="6">
    <source>
        <dbReference type="RuleBase" id="RU362121"/>
    </source>
</evidence>
<evidence type="ECO:0000256" key="3">
    <source>
        <dbReference type="ARBA" id="ARBA00023004"/>
    </source>
</evidence>